<feature type="region of interest" description="Disordered" evidence="1">
    <location>
        <begin position="33"/>
        <end position="88"/>
    </location>
</feature>
<dbReference type="PROSITE" id="PS51318">
    <property type="entry name" value="TAT"/>
    <property type="match status" value="1"/>
</dbReference>
<proteinExistence type="predicted"/>
<dbReference type="NCBIfam" id="TIGR03767">
    <property type="entry name" value="P_acnes_RR"/>
    <property type="match status" value="1"/>
</dbReference>
<dbReference type="InterPro" id="IPR051918">
    <property type="entry name" value="STPP_CPPED1"/>
</dbReference>
<sequence>MARTGPGSAINRRHFLLTSGAAVAGTGAAWALVPRQRQHTTPPPAPAPEPVRRRRPAPYGATTLDTTARHEGSGTGGTGGYRRLGPGPGWPLVVREELTAPRAGRQDRRTALACFVQLTDLHLTDVQSPLRTEFMRAQGPGSWRAQEALTAAGAVAMVDQINALGGGPHTGRPPAFVMSTGDNVDNNSSIELEWFLTALSGGRITPNTGDPTTYEGVQNSGLPLFWHPEEAGLRDADKRRGLPALPGFLDAAIRPVTSPGLRIPWYSTVGNHDDLPGGCLAPADPLLSAYVTGSRKLLTIPEADVAAYARAVRTGDDPASEILKDILPRYASKARTVTPDEGRRMFTPHEYLAAHLDPKYTGPGPVGHGYTEDSLDGDRMYYAFEVAENVIGISLDTTYRSGHYEGSLGTDQLRWLERTLAAHSSRSYDADGRLVRNAAADDAHVLIFSHHNSPAMKRRPDAFRREEPRHDGAELIALLSRFPNVLAWINGHSHVNRITPHAHPTTPHRSFWEINTASHVDYPHHARVIELVDNGDGTLSLLTTLIESAAPHRTDFDDLSAVGLASLYRELSYNAPGVADALTSGVHEGWAGAPRDRNTELLVTAAGRS</sequence>
<dbReference type="InterPro" id="IPR029052">
    <property type="entry name" value="Metallo-depent_PP-like"/>
</dbReference>
<dbReference type="SUPFAM" id="SSF56300">
    <property type="entry name" value="Metallo-dependent phosphatases"/>
    <property type="match status" value="1"/>
</dbReference>
<dbReference type="RefSeq" id="WP_282541120.1">
    <property type="nucleotide sequence ID" value="NZ_JASCIQ010000004.1"/>
</dbReference>
<dbReference type="PANTHER" id="PTHR43143">
    <property type="entry name" value="METALLOPHOSPHOESTERASE, CALCINEURIN SUPERFAMILY"/>
    <property type="match status" value="1"/>
</dbReference>
<gene>
    <name evidence="2" type="ORF">QIS96_04900</name>
</gene>
<dbReference type="PANTHER" id="PTHR43143:SF1">
    <property type="entry name" value="SERINE_THREONINE-PROTEIN PHOSPHATASE CPPED1"/>
    <property type="match status" value="1"/>
</dbReference>
<feature type="compositionally biased region" description="Gly residues" evidence="1">
    <location>
        <begin position="73"/>
        <end position="82"/>
    </location>
</feature>
<evidence type="ECO:0000313" key="2">
    <source>
        <dbReference type="EMBL" id="MDI3403166.1"/>
    </source>
</evidence>
<accession>A0ABT6S773</accession>
<dbReference type="Proteomes" id="UP001223978">
    <property type="component" value="Unassembled WGS sequence"/>
</dbReference>
<organism evidence="2 3">
    <name type="scientific">Streptomyces cavernicola</name>
    <dbReference type="NCBI Taxonomy" id="3043613"/>
    <lineage>
        <taxon>Bacteria</taxon>
        <taxon>Bacillati</taxon>
        <taxon>Actinomycetota</taxon>
        <taxon>Actinomycetes</taxon>
        <taxon>Kitasatosporales</taxon>
        <taxon>Streptomycetaceae</taxon>
        <taxon>Streptomyces</taxon>
    </lineage>
</organism>
<name>A0ABT6S773_9ACTN</name>
<protein>
    <submittedName>
        <fullName evidence="2">TIGR03767 family metallophosphoesterase</fullName>
    </submittedName>
</protein>
<dbReference type="InterPro" id="IPR006311">
    <property type="entry name" value="TAT_signal"/>
</dbReference>
<dbReference type="InterPro" id="IPR022506">
    <property type="entry name" value="Metallophosphoesterase_PPA1498"/>
</dbReference>
<keyword evidence="3" id="KW-1185">Reference proteome</keyword>
<comment type="caution">
    <text evidence="2">The sequence shown here is derived from an EMBL/GenBank/DDBJ whole genome shotgun (WGS) entry which is preliminary data.</text>
</comment>
<evidence type="ECO:0000313" key="3">
    <source>
        <dbReference type="Proteomes" id="UP001223978"/>
    </source>
</evidence>
<reference evidence="2 3" key="1">
    <citation type="submission" date="2023-05" db="EMBL/GenBank/DDBJ databases">
        <title>Draft genome sequence of Streptomyces sp. B-S-A6 isolated from a cave soil in Thailand.</title>
        <authorList>
            <person name="Chamroensaksri N."/>
            <person name="Muangham S."/>
        </authorList>
    </citation>
    <scope>NUCLEOTIDE SEQUENCE [LARGE SCALE GENOMIC DNA]</scope>
    <source>
        <strain evidence="2 3">B-S-A6</strain>
    </source>
</reference>
<dbReference type="Gene3D" id="3.60.21.10">
    <property type="match status" value="1"/>
</dbReference>
<evidence type="ECO:0000256" key="1">
    <source>
        <dbReference type="SAM" id="MobiDB-lite"/>
    </source>
</evidence>
<dbReference type="EMBL" id="JASCIQ010000004">
    <property type="protein sequence ID" value="MDI3403166.1"/>
    <property type="molecule type" value="Genomic_DNA"/>
</dbReference>